<reference evidence="2 3" key="1">
    <citation type="journal article" date="2015" name="Nature">
        <title>rRNA introns, odd ribosomes, and small enigmatic genomes across a large radiation of phyla.</title>
        <authorList>
            <person name="Brown C.T."/>
            <person name="Hug L.A."/>
            <person name="Thomas B.C."/>
            <person name="Sharon I."/>
            <person name="Castelle C.J."/>
            <person name="Singh A."/>
            <person name="Wilkins M.J."/>
            <person name="Williams K.H."/>
            <person name="Banfield J.F."/>
        </authorList>
    </citation>
    <scope>NUCLEOTIDE SEQUENCE [LARGE SCALE GENOMIC DNA]</scope>
</reference>
<gene>
    <name evidence="2" type="ORF">UR23_C0049G0006</name>
</gene>
<feature type="compositionally biased region" description="Basic and acidic residues" evidence="1">
    <location>
        <begin position="53"/>
        <end position="84"/>
    </location>
</feature>
<organism evidence="2 3">
    <name type="scientific">Candidatus Roizmanbacteria bacterium GW2011_GWA2_32_13</name>
    <dbReference type="NCBI Taxonomy" id="1618475"/>
    <lineage>
        <taxon>Bacteria</taxon>
        <taxon>Candidatus Roizmaniibacteriota</taxon>
    </lineage>
</organism>
<feature type="region of interest" description="Disordered" evidence="1">
    <location>
        <begin position="53"/>
        <end position="88"/>
    </location>
</feature>
<accession>A0A0F9YP05</accession>
<feature type="region of interest" description="Disordered" evidence="1">
    <location>
        <begin position="203"/>
        <end position="222"/>
    </location>
</feature>
<dbReference type="EMBL" id="LBOK01000049">
    <property type="protein sequence ID" value="KKP33164.1"/>
    <property type="molecule type" value="Genomic_DNA"/>
</dbReference>
<feature type="compositionally biased region" description="Polar residues" evidence="1">
    <location>
        <begin position="1"/>
        <end position="13"/>
    </location>
</feature>
<evidence type="ECO:0000256" key="1">
    <source>
        <dbReference type="SAM" id="MobiDB-lite"/>
    </source>
</evidence>
<feature type="compositionally biased region" description="Polar residues" evidence="1">
    <location>
        <begin position="205"/>
        <end position="220"/>
    </location>
</feature>
<name>A0A0F9YP05_9BACT</name>
<evidence type="ECO:0000313" key="2">
    <source>
        <dbReference type="EMBL" id="KKP33164.1"/>
    </source>
</evidence>
<dbReference type="Proteomes" id="UP000034349">
    <property type="component" value="Unassembled WGS sequence"/>
</dbReference>
<dbReference type="AlphaFoldDB" id="A0A0F9YP05"/>
<protein>
    <submittedName>
        <fullName evidence="2">Uncharacterized protein</fullName>
    </submittedName>
</protein>
<comment type="caution">
    <text evidence="2">The sequence shown here is derived from an EMBL/GenBank/DDBJ whole genome shotgun (WGS) entry which is preliminary data.</text>
</comment>
<feature type="region of interest" description="Disordered" evidence="1">
    <location>
        <begin position="1"/>
        <end position="31"/>
    </location>
</feature>
<sequence length="430" mass="50236">MKSPEQQINSNQEIDPVESVEEKQSTIPPQYKGMLSEIVEELWQNPIYIDEVKNKSETERRQNALEEIKRTEQDREAQKEERLKQQYSGLSDEQKVKFPDAQKDATKILTECIQGKKEINDLSNDLSPEESFVLQKLKTSYENFKKDNPDKPFSFDFAKNIDKSVYNNLVQRLSFSVLENKGKIDDQEKANAIREELGIPKQKIQGDSLTTPEQNSQQNYGGLKDKDFEEFKVKNGETDIGVFWYEYGNAAAKKLKESGKLEWGKERIYFDIPLENMEELRDLAFELAKSEKIPIAFKHLDVQKTHQIDLKPESETTRFVANFASIEDAKRFYQALQHREEYKRIKSDRNLDYHGYNIDGVAHYASGYREKREPLKRIIETAQKNSDNTYSYYSADGSKQITITEEQYSNFVNQFNTMPDPEETWKKTNL</sequence>
<evidence type="ECO:0000313" key="3">
    <source>
        <dbReference type="Proteomes" id="UP000034349"/>
    </source>
</evidence>
<proteinExistence type="predicted"/>